<evidence type="ECO:0000256" key="6">
    <source>
        <dbReference type="ARBA" id="ARBA00023136"/>
    </source>
</evidence>
<protein>
    <submittedName>
        <fullName evidence="9">Lactosylceramide 4-alpha-galactosyltransferase-like</fullName>
    </submittedName>
</protein>
<organism evidence="8 9">
    <name type="scientific">Sitophilus oryzae</name>
    <name type="common">Rice weevil</name>
    <name type="synonym">Curculio oryzae</name>
    <dbReference type="NCBI Taxonomy" id="7048"/>
    <lineage>
        <taxon>Eukaryota</taxon>
        <taxon>Metazoa</taxon>
        <taxon>Ecdysozoa</taxon>
        <taxon>Arthropoda</taxon>
        <taxon>Hexapoda</taxon>
        <taxon>Insecta</taxon>
        <taxon>Pterygota</taxon>
        <taxon>Neoptera</taxon>
        <taxon>Endopterygota</taxon>
        <taxon>Coleoptera</taxon>
        <taxon>Polyphaga</taxon>
        <taxon>Cucujiformia</taxon>
        <taxon>Curculionidae</taxon>
        <taxon>Dryophthorinae</taxon>
        <taxon>Sitophilus</taxon>
    </lineage>
</organism>
<evidence type="ECO:0000256" key="2">
    <source>
        <dbReference type="ARBA" id="ARBA00009003"/>
    </source>
</evidence>
<proteinExistence type="inferred from homology"/>
<dbReference type="SUPFAM" id="SSF53448">
    <property type="entry name" value="Nucleotide-diphospho-sugar transferases"/>
    <property type="match status" value="1"/>
</dbReference>
<dbReference type="InterPro" id="IPR007652">
    <property type="entry name" value="A1-4-GlycosylTfrase_dom"/>
</dbReference>
<dbReference type="GO" id="GO:0000139">
    <property type="term" value="C:Golgi membrane"/>
    <property type="evidence" value="ECO:0007669"/>
    <property type="project" value="UniProtKB-SubCell"/>
</dbReference>
<dbReference type="GO" id="GO:0006688">
    <property type="term" value="P:glycosphingolipid biosynthetic process"/>
    <property type="evidence" value="ECO:0007669"/>
    <property type="project" value="TreeGrafter"/>
</dbReference>
<evidence type="ECO:0000256" key="3">
    <source>
        <dbReference type="ARBA" id="ARBA00022676"/>
    </source>
</evidence>
<accession>A0A6J2XLH9</accession>
<name>A0A6J2XLH9_SITOR</name>
<evidence type="ECO:0000256" key="4">
    <source>
        <dbReference type="ARBA" id="ARBA00022679"/>
    </source>
</evidence>
<dbReference type="InterPro" id="IPR007577">
    <property type="entry name" value="GlycoTrfase_DXD_sugar-bd_CS"/>
</dbReference>
<evidence type="ECO:0000313" key="8">
    <source>
        <dbReference type="Proteomes" id="UP000504635"/>
    </source>
</evidence>
<feature type="domain" description="Alpha 1,4-glycosyltransferase" evidence="7">
    <location>
        <begin position="238"/>
        <end position="363"/>
    </location>
</feature>
<dbReference type="KEGG" id="soy:115879188"/>
<keyword evidence="4" id="KW-0808">Transferase</keyword>
<evidence type="ECO:0000259" key="7">
    <source>
        <dbReference type="Pfam" id="PF04572"/>
    </source>
</evidence>
<dbReference type="InterPro" id="IPR051981">
    <property type="entry name" value="Glycosyltransf_32"/>
</dbReference>
<keyword evidence="8" id="KW-1185">Reference proteome</keyword>
<dbReference type="Gene3D" id="3.90.550.20">
    <property type="match status" value="1"/>
</dbReference>
<dbReference type="AlphaFoldDB" id="A0A6J2XLH9"/>
<keyword evidence="3" id="KW-0328">Glycosyltransferase</keyword>
<evidence type="ECO:0000256" key="1">
    <source>
        <dbReference type="ARBA" id="ARBA00004323"/>
    </source>
</evidence>
<dbReference type="PANTHER" id="PTHR12042">
    <property type="entry name" value="LACTOSYLCERAMIDE 4-ALPHA-GALACTOSYLTRANSFERASE ALPHA- 1,4-GALACTOSYLTRANSFERASE"/>
    <property type="match status" value="1"/>
</dbReference>
<dbReference type="RefSeq" id="XP_030751740.1">
    <property type="nucleotide sequence ID" value="XM_030895880.1"/>
</dbReference>
<dbReference type="FunCoup" id="A0A6J2XLH9">
    <property type="interactions" value="31"/>
</dbReference>
<dbReference type="InterPro" id="IPR029044">
    <property type="entry name" value="Nucleotide-diphossugar_trans"/>
</dbReference>
<comment type="subcellular location">
    <subcellularLocation>
        <location evidence="1">Golgi apparatus membrane</location>
        <topology evidence="1">Single-pass type II membrane protein</topology>
    </subcellularLocation>
</comment>
<dbReference type="GO" id="GO:0035248">
    <property type="term" value="F:alpha-1,4-N-acetylgalactosaminyltransferase activity"/>
    <property type="evidence" value="ECO:0007669"/>
    <property type="project" value="TreeGrafter"/>
</dbReference>
<dbReference type="Pfam" id="PF04572">
    <property type="entry name" value="Gb3_synth"/>
    <property type="match status" value="1"/>
</dbReference>
<evidence type="ECO:0000313" key="9">
    <source>
        <dbReference type="RefSeq" id="XP_030751740.1"/>
    </source>
</evidence>
<keyword evidence="5" id="KW-0333">Golgi apparatus</keyword>
<dbReference type="PANTHER" id="PTHR12042:SF21">
    <property type="entry name" value="ALPHA1,4-GALACTOSYLTRANSFERASE 1-RELATED"/>
    <property type="match status" value="1"/>
</dbReference>
<dbReference type="GeneID" id="115879188"/>
<evidence type="ECO:0000256" key="5">
    <source>
        <dbReference type="ARBA" id="ARBA00023034"/>
    </source>
</evidence>
<comment type="similarity">
    <text evidence="2">Belongs to the glycosyltransferase 32 family.</text>
</comment>
<dbReference type="Proteomes" id="UP000504635">
    <property type="component" value="Unplaced"/>
</dbReference>
<dbReference type="OrthoDB" id="409543at2759"/>
<keyword evidence="6" id="KW-0472">Membrane</keyword>
<gene>
    <name evidence="9" type="primary">LOC115879188</name>
</gene>
<dbReference type="Pfam" id="PF04488">
    <property type="entry name" value="Gly_transf_sug"/>
    <property type="match status" value="1"/>
</dbReference>
<sequence>MDVRRQRRNEDSIASRLQGEKLADFDVTHKYFVPKHDLYCHFLSVYDTLPSVKGKRLKSCNFWPLVLLKISFNDKIVKDTSIFFLETSCNSYNRGKILIRSRQACAVESAARMNPNKTVYLLYASPGMFRDDHTQSDELIKNLMAYPNIKLQYLNMKKFVQGTPVEKLWTSEKIYRSKYILPHMSDILRYLTLWKYGGIYIDLDVIVTKNLDSLEQNFAGAEDSNYIASGVMGFSSKGIGHQYVNSCVHDLAENFDGDAWSANGPLVVTNLGNRLCNADFKDFIGQSCQDFHIYPPEAFYAIPFHTWEQFFNNSELANVKEKTQDSYLIHVWNKLSYHAKIPIDDDVPYLDFARKYCPGTVRHLKRYF</sequence>
<dbReference type="InParanoid" id="A0A6J2XLH9"/>
<reference evidence="9" key="1">
    <citation type="submission" date="2025-08" db="UniProtKB">
        <authorList>
            <consortium name="RefSeq"/>
        </authorList>
    </citation>
    <scope>IDENTIFICATION</scope>
    <source>
        <tissue evidence="9">Gonads</tissue>
    </source>
</reference>